<dbReference type="OrthoDB" id="10548686at2759"/>
<keyword evidence="3" id="KW-1185">Reference proteome</keyword>
<dbReference type="Proteomes" id="UP000325313">
    <property type="component" value="Unassembled WGS sequence"/>
</dbReference>
<dbReference type="AlphaFoldDB" id="A0A5B0M6V7"/>
<evidence type="ECO:0000313" key="4">
    <source>
        <dbReference type="Proteomes" id="UP000325313"/>
    </source>
</evidence>
<evidence type="ECO:0000313" key="3">
    <source>
        <dbReference type="Proteomes" id="UP000324748"/>
    </source>
</evidence>
<sequence length="104" mass="11778">MKSRSDLKMECGLANCEKTSDEEVRIPESAYNIFTLPPAPRIASFGYIPDSAPGTCRELDTAVEGRDRRVMAPNQERCVMDVLHRESGWRRKASSDFQSMVMCF</sequence>
<evidence type="ECO:0000313" key="2">
    <source>
        <dbReference type="EMBL" id="KAA1071913.1"/>
    </source>
</evidence>
<evidence type="ECO:0000313" key="1">
    <source>
        <dbReference type="EMBL" id="KAA1066710.1"/>
    </source>
</evidence>
<dbReference type="EMBL" id="VSWC01000170">
    <property type="protein sequence ID" value="KAA1071913.1"/>
    <property type="molecule type" value="Genomic_DNA"/>
</dbReference>
<proteinExistence type="predicted"/>
<protein>
    <submittedName>
        <fullName evidence="2">Uncharacterized protein</fullName>
    </submittedName>
</protein>
<name>A0A5B0M6V7_PUCGR</name>
<gene>
    <name evidence="2" type="ORF">PGT21_022643</name>
    <name evidence="1" type="ORF">PGTUg99_014771</name>
</gene>
<dbReference type="EMBL" id="VDEP01000509">
    <property type="protein sequence ID" value="KAA1066710.1"/>
    <property type="molecule type" value="Genomic_DNA"/>
</dbReference>
<reference evidence="3 4" key="1">
    <citation type="submission" date="2019-05" db="EMBL/GenBank/DDBJ databases">
        <title>Emergence of the Ug99 lineage of the wheat stem rust pathogen through somatic hybridization.</title>
        <authorList>
            <person name="Li F."/>
            <person name="Upadhyaya N.M."/>
            <person name="Sperschneider J."/>
            <person name="Matny O."/>
            <person name="Nguyen-Phuc H."/>
            <person name="Mago R."/>
            <person name="Raley C."/>
            <person name="Miller M.E."/>
            <person name="Silverstein K.A.T."/>
            <person name="Henningsen E."/>
            <person name="Hirsch C.D."/>
            <person name="Visser B."/>
            <person name="Pretorius Z.A."/>
            <person name="Steffenson B.J."/>
            <person name="Schwessinger B."/>
            <person name="Dodds P.N."/>
            <person name="Figueroa M."/>
        </authorList>
    </citation>
    <scope>NUCLEOTIDE SEQUENCE [LARGE SCALE GENOMIC DNA]</scope>
    <source>
        <strain evidence="2">21-0</strain>
        <strain evidence="1 4">Ug99</strain>
    </source>
</reference>
<organism evidence="2 3">
    <name type="scientific">Puccinia graminis f. sp. tritici</name>
    <dbReference type="NCBI Taxonomy" id="56615"/>
    <lineage>
        <taxon>Eukaryota</taxon>
        <taxon>Fungi</taxon>
        <taxon>Dikarya</taxon>
        <taxon>Basidiomycota</taxon>
        <taxon>Pucciniomycotina</taxon>
        <taxon>Pucciniomycetes</taxon>
        <taxon>Pucciniales</taxon>
        <taxon>Pucciniaceae</taxon>
        <taxon>Puccinia</taxon>
    </lineage>
</organism>
<comment type="caution">
    <text evidence="2">The sequence shown here is derived from an EMBL/GenBank/DDBJ whole genome shotgun (WGS) entry which is preliminary data.</text>
</comment>
<dbReference type="Proteomes" id="UP000324748">
    <property type="component" value="Unassembled WGS sequence"/>
</dbReference>
<accession>A0A5B0M6V7</accession>